<dbReference type="Proteomes" id="UP000654345">
    <property type="component" value="Unassembled WGS sequence"/>
</dbReference>
<organism evidence="5 6">
    <name type="scientific">Ktedonobacter robiniae</name>
    <dbReference type="NCBI Taxonomy" id="2778365"/>
    <lineage>
        <taxon>Bacteria</taxon>
        <taxon>Bacillati</taxon>
        <taxon>Chloroflexota</taxon>
        <taxon>Ktedonobacteria</taxon>
        <taxon>Ktedonobacterales</taxon>
        <taxon>Ktedonobacteraceae</taxon>
        <taxon>Ktedonobacter</taxon>
    </lineage>
</organism>
<evidence type="ECO:0000256" key="3">
    <source>
        <dbReference type="SAM" id="MobiDB-lite"/>
    </source>
</evidence>
<keyword evidence="1" id="KW-0808">Transferase</keyword>
<evidence type="ECO:0000313" key="6">
    <source>
        <dbReference type="Proteomes" id="UP000654345"/>
    </source>
</evidence>
<keyword evidence="6" id="KW-1185">Reference proteome</keyword>
<evidence type="ECO:0000256" key="1">
    <source>
        <dbReference type="ARBA" id="ARBA00022679"/>
    </source>
</evidence>
<protein>
    <recommendedName>
        <fullName evidence="4">Phospholipid/glycerol acyltransferase domain-containing protein</fullName>
    </recommendedName>
</protein>
<dbReference type="RefSeq" id="WP_201369733.1">
    <property type="nucleotide sequence ID" value="NZ_BNJG01000001.1"/>
</dbReference>
<dbReference type="InterPro" id="IPR002123">
    <property type="entry name" value="Plipid/glycerol_acylTrfase"/>
</dbReference>
<proteinExistence type="predicted"/>
<sequence>MWRETNEPGAASSAGPQTPPPTGTNGSDGLEAPQKTVAQAPVPKAKPEKNLYDPYVTPTVLYNAIRTVAIILLSLVSRIKLRSRYNIPKEGPFIIASNHLSWTDVPLVPLFIPGKVVYMAKEELFHSKVGWLVRFLGAFPVKRGEADRRALRAADEQLKKGKIFVIFSEGTRSRSHTLAKGNNGMSYIALRSGVPVLPVAIHGSENVLKKFGAKVTITYGKPIVFTPKNGKKVTNEDIEETTKTIMYTIASMLPAQYRGVYSDLPPEFAEKAPATKQAA</sequence>
<feature type="domain" description="Phospholipid/glycerol acyltransferase" evidence="4">
    <location>
        <begin position="93"/>
        <end position="204"/>
    </location>
</feature>
<dbReference type="SUPFAM" id="SSF69593">
    <property type="entry name" value="Glycerol-3-phosphate (1)-acyltransferase"/>
    <property type="match status" value="1"/>
</dbReference>
<accession>A0ABQ3UJG1</accession>
<dbReference type="SMART" id="SM00563">
    <property type="entry name" value="PlsC"/>
    <property type="match status" value="1"/>
</dbReference>
<evidence type="ECO:0000313" key="5">
    <source>
        <dbReference type="EMBL" id="GHO52871.1"/>
    </source>
</evidence>
<dbReference type="PANTHER" id="PTHR10434">
    <property type="entry name" value="1-ACYL-SN-GLYCEROL-3-PHOSPHATE ACYLTRANSFERASE"/>
    <property type="match status" value="1"/>
</dbReference>
<keyword evidence="2" id="KW-0012">Acyltransferase</keyword>
<name>A0ABQ3UJG1_9CHLR</name>
<dbReference type="PANTHER" id="PTHR10434:SF11">
    <property type="entry name" value="1-ACYL-SN-GLYCEROL-3-PHOSPHATE ACYLTRANSFERASE"/>
    <property type="match status" value="1"/>
</dbReference>
<dbReference type="CDD" id="cd07989">
    <property type="entry name" value="LPLAT_AGPAT-like"/>
    <property type="match status" value="1"/>
</dbReference>
<dbReference type="Pfam" id="PF01553">
    <property type="entry name" value="Acyltransferase"/>
    <property type="match status" value="1"/>
</dbReference>
<evidence type="ECO:0000256" key="2">
    <source>
        <dbReference type="ARBA" id="ARBA00023315"/>
    </source>
</evidence>
<comment type="caution">
    <text evidence="5">The sequence shown here is derived from an EMBL/GenBank/DDBJ whole genome shotgun (WGS) entry which is preliminary data.</text>
</comment>
<reference evidence="5 6" key="1">
    <citation type="journal article" date="2021" name="Int. J. Syst. Evol. Microbiol.">
        <title>Reticulibacter mediterranei gen. nov., sp. nov., within the new family Reticulibacteraceae fam. nov., and Ktedonospora formicarum gen. nov., sp. nov., Ktedonobacter robiniae sp. nov., Dictyobacter formicarum sp. nov. and Dictyobacter arantiisoli sp. nov., belonging to the class Ktedonobacteria.</title>
        <authorList>
            <person name="Yabe S."/>
            <person name="Zheng Y."/>
            <person name="Wang C.M."/>
            <person name="Sakai Y."/>
            <person name="Abe K."/>
            <person name="Yokota A."/>
            <person name="Donadio S."/>
            <person name="Cavaletti L."/>
            <person name="Monciardini P."/>
        </authorList>
    </citation>
    <scope>NUCLEOTIDE SEQUENCE [LARGE SCALE GENOMIC DNA]</scope>
    <source>
        <strain evidence="5 6">SOSP1-30</strain>
    </source>
</reference>
<feature type="region of interest" description="Disordered" evidence="3">
    <location>
        <begin position="1"/>
        <end position="43"/>
    </location>
</feature>
<dbReference type="EMBL" id="BNJG01000001">
    <property type="protein sequence ID" value="GHO52871.1"/>
    <property type="molecule type" value="Genomic_DNA"/>
</dbReference>
<evidence type="ECO:0000259" key="4">
    <source>
        <dbReference type="SMART" id="SM00563"/>
    </source>
</evidence>
<gene>
    <name evidence="5" type="ORF">KSB_13460</name>
</gene>